<evidence type="ECO:0000256" key="1">
    <source>
        <dbReference type="SAM" id="Coils"/>
    </source>
</evidence>
<feature type="coiled-coil region" evidence="1">
    <location>
        <begin position="77"/>
        <end position="118"/>
    </location>
</feature>
<dbReference type="RefSeq" id="WP_281900330.1">
    <property type="nucleotide sequence ID" value="NZ_BSDI01000031.1"/>
</dbReference>
<name>A0ABQ5R055_9ACTN</name>
<evidence type="ECO:0000313" key="3">
    <source>
        <dbReference type="Proteomes" id="UP001144280"/>
    </source>
</evidence>
<dbReference type="EMBL" id="BSDI01000031">
    <property type="protein sequence ID" value="GLI00184.1"/>
    <property type="molecule type" value="Genomic_DNA"/>
</dbReference>
<organism evidence="2 3">
    <name type="scientific">Phytohabitans aurantiacus</name>
    <dbReference type="NCBI Taxonomy" id="3016789"/>
    <lineage>
        <taxon>Bacteria</taxon>
        <taxon>Bacillati</taxon>
        <taxon>Actinomycetota</taxon>
        <taxon>Actinomycetes</taxon>
        <taxon>Micromonosporales</taxon>
        <taxon>Micromonosporaceae</taxon>
    </lineage>
</organism>
<keyword evidence="3" id="KW-1185">Reference proteome</keyword>
<evidence type="ECO:0000313" key="2">
    <source>
        <dbReference type="EMBL" id="GLI00184.1"/>
    </source>
</evidence>
<protein>
    <submittedName>
        <fullName evidence="2">Uncharacterized protein</fullName>
    </submittedName>
</protein>
<keyword evidence="1" id="KW-0175">Coiled coil</keyword>
<reference evidence="2" key="1">
    <citation type="submission" date="2022-12" db="EMBL/GenBank/DDBJ databases">
        <title>New Phytohabitans aurantiacus sp. RD004123 nov., an actinomycete isolated from soil.</title>
        <authorList>
            <person name="Triningsih D.W."/>
            <person name="Harunari E."/>
            <person name="Igarashi Y."/>
        </authorList>
    </citation>
    <scope>NUCLEOTIDE SEQUENCE</scope>
    <source>
        <strain evidence="2">RD004123</strain>
    </source>
</reference>
<gene>
    <name evidence="2" type="ORF">Pa4123_54600</name>
</gene>
<comment type="caution">
    <text evidence="2">The sequence shown here is derived from an EMBL/GenBank/DDBJ whole genome shotgun (WGS) entry which is preliminary data.</text>
</comment>
<accession>A0ABQ5R055</accession>
<dbReference type="Proteomes" id="UP001144280">
    <property type="component" value="Unassembled WGS sequence"/>
</dbReference>
<sequence>MADDIERRLASAAEALREYEVTTSRSTDLRGRIDEMATQLTALRTRHDDELKDVERLEGLSLTRVLASLRGSRDETLERERAEADAARYRVAEAESRLDALRREQSAAQARLDQLAAAPGDYAAALDAKDHHLRQSGDPRRTRLLALAEERGRLTGEIHEAAEALRAAGTATQALSRVRETLDSADGWSTFDTFGGGGLLTSAIKHSRLDEAAEEAARADRSLAALRTELADVPGAALTAPQLAIGELTRFVDVWLDNIFTDLAVQDRINQAQENVERSTQLVHEVRTRLEQRIAQARARLDAIDSERHALLMPLGQY</sequence>
<proteinExistence type="predicted"/>
<feature type="coiled-coil region" evidence="1">
    <location>
        <begin position="269"/>
        <end position="307"/>
    </location>
</feature>